<dbReference type="RefSeq" id="WP_005608812.1">
    <property type="nucleotide sequence ID" value="NZ_CP102292.1"/>
</dbReference>
<proteinExistence type="predicted"/>
<reference evidence="2 3" key="2">
    <citation type="submission" date="2008-08" db="EMBL/GenBank/DDBJ databases">
        <authorList>
            <person name="Fulton L."/>
            <person name="Clifton S."/>
            <person name="Fulton B."/>
            <person name="Xu J."/>
            <person name="Minx P."/>
            <person name="Pepin K.H."/>
            <person name="Johnson M."/>
            <person name="Bhonagiri V."/>
            <person name="Nash W.E."/>
            <person name="Mardis E.R."/>
            <person name="Wilson R.K."/>
        </authorList>
    </citation>
    <scope>NUCLEOTIDE SEQUENCE [LARGE SCALE GENOMIC DNA]</scope>
    <source>
        <strain evidence="2 3">ATCC 29176</strain>
    </source>
</reference>
<protein>
    <recommendedName>
        <fullName evidence="1">Polysaccharide pyruvyl transferase domain-containing protein</fullName>
    </recommendedName>
</protein>
<name>B5CQR7_9FIRM</name>
<comment type="caution">
    <text evidence="2">The sequence shown here is derived from an EMBL/GenBank/DDBJ whole genome shotgun (WGS) entry which is preliminary data.</text>
</comment>
<dbReference type="GeneID" id="77333378"/>
<dbReference type="Pfam" id="PF04230">
    <property type="entry name" value="PS_pyruv_trans"/>
    <property type="match status" value="1"/>
</dbReference>
<keyword evidence="3" id="KW-1185">Reference proteome</keyword>
<accession>B5CQR7</accession>
<feature type="domain" description="Polysaccharide pyruvyl transferase" evidence="1">
    <location>
        <begin position="12"/>
        <end position="304"/>
    </location>
</feature>
<sequence length="369" mass="42975">MIGIVTINDYSNLGNRLQNYAMYTILSKYDETYNIVRFYGSGGVKDGDCYKPSLVKNILRVPYHMALSIKSSLTNHNQYLLAKEREKNFLEFNKYIIDQDEITPKTDYETLNAKYDYFVAGSDQVWNPNFYKMYINMLGFASSEKKVAVSPSVSVETLTDDQMQEFIRYLSDYKALSCREEQGSKLIESIVGRECTTLVDPTLMLSKEEWDQIIKKPVFHDENKKYVLLYFLGNLTEEYKGSIAVISDRYNLEVIDVLDKNSRYYTCGPAEFVWMIKHAELILTDSFHGSVLSYIYDKPFRIFGRVDGNVSMNSRLVNLLDKLQLSEKTYITKDSSLDNLLEVHYDKHCLEAEQKKFRKYLDEAFERGK</sequence>
<dbReference type="EMBL" id="ABOU02000040">
    <property type="protein sequence ID" value="EDY32376.1"/>
    <property type="molecule type" value="Genomic_DNA"/>
</dbReference>
<dbReference type="Proteomes" id="UP000003254">
    <property type="component" value="Unassembled WGS sequence"/>
</dbReference>
<evidence type="ECO:0000313" key="2">
    <source>
        <dbReference type="EMBL" id="EDY32376.1"/>
    </source>
</evidence>
<dbReference type="InterPro" id="IPR007345">
    <property type="entry name" value="Polysacch_pyruvyl_Trfase"/>
</dbReference>
<reference evidence="2 3" key="1">
    <citation type="submission" date="2008-08" db="EMBL/GenBank/DDBJ databases">
        <title>Draft genome sequence of Ruminococcus lactaris ATCC 29176.</title>
        <authorList>
            <person name="Sudarsanam P."/>
            <person name="Ley R."/>
            <person name="Guruge J."/>
            <person name="Turnbaugh P.J."/>
            <person name="Mahowald M."/>
            <person name="Liep D."/>
            <person name="Gordon J."/>
        </authorList>
    </citation>
    <scope>NUCLEOTIDE SEQUENCE [LARGE SCALE GENOMIC DNA]</scope>
    <source>
        <strain evidence="2 3">ATCC 29176</strain>
    </source>
</reference>
<evidence type="ECO:0000313" key="3">
    <source>
        <dbReference type="Proteomes" id="UP000003254"/>
    </source>
</evidence>
<dbReference type="eggNOG" id="COG2327">
    <property type="taxonomic scope" value="Bacteria"/>
</dbReference>
<gene>
    <name evidence="2" type="ORF">RUMLAC_01814</name>
</gene>
<organism evidence="2 3">
    <name type="scientific">[Ruminococcus] lactaris ATCC 29176</name>
    <dbReference type="NCBI Taxonomy" id="471875"/>
    <lineage>
        <taxon>Bacteria</taxon>
        <taxon>Bacillati</taxon>
        <taxon>Bacillota</taxon>
        <taxon>Clostridia</taxon>
        <taxon>Lachnospirales</taxon>
        <taxon>Lachnospiraceae</taxon>
        <taxon>Mediterraneibacter</taxon>
    </lineage>
</organism>
<dbReference type="AlphaFoldDB" id="B5CQR7"/>
<evidence type="ECO:0000259" key="1">
    <source>
        <dbReference type="Pfam" id="PF04230"/>
    </source>
</evidence>
<dbReference type="HOGENOM" id="CLU_025617_1_0_9"/>